<dbReference type="PANTHER" id="PTHR38009:SF1">
    <property type="entry name" value="CONSERVED HYPOTHETICAL PHAGE TAIL PROTEIN"/>
    <property type="match status" value="1"/>
</dbReference>
<dbReference type="OrthoDB" id="9799891at2"/>
<evidence type="ECO:0008006" key="3">
    <source>
        <dbReference type="Google" id="ProtNLM"/>
    </source>
</evidence>
<dbReference type="GO" id="GO:0005198">
    <property type="term" value="F:structural molecule activity"/>
    <property type="evidence" value="ECO:0007669"/>
    <property type="project" value="InterPro"/>
</dbReference>
<organism evidence="1 2">
    <name type="scientific">Ilumatobacter coccineus (strain NBRC 103263 / KCTC 29153 / YM16-304)</name>
    <dbReference type="NCBI Taxonomy" id="1313172"/>
    <lineage>
        <taxon>Bacteria</taxon>
        <taxon>Bacillati</taxon>
        <taxon>Actinomycetota</taxon>
        <taxon>Acidimicrobiia</taxon>
        <taxon>Acidimicrobiales</taxon>
        <taxon>Ilumatobacteraceae</taxon>
        <taxon>Ilumatobacter</taxon>
    </lineage>
</organism>
<dbReference type="EMBL" id="AP012057">
    <property type="protein sequence ID" value="BAN02619.1"/>
    <property type="molecule type" value="Genomic_DNA"/>
</dbReference>
<dbReference type="NCBIfam" id="TIGR02241">
    <property type="entry name" value="conserved hypothetical phage tail region protein"/>
    <property type="match status" value="1"/>
</dbReference>
<dbReference type="InterPro" id="IPR010667">
    <property type="entry name" value="Phage_T4_Gp19"/>
</dbReference>
<dbReference type="InterPro" id="IPR011747">
    <property type="entry name" value="CHP02241"/>
</dbReference>
<dbReference type="RefSeq" id="WP_015441866.1">
    <property type="nucleotide sequence ID" value="NC_020520.1"/>
</dbReference>
<accession>A0A6C7EBP6</accession>
<reference evidence="1 2" key="1">
    <citation type="journal article" date="2013" name="Int. J. Syst. Evol. Microbiol.">
        <title>Ilumatobacter nonamiense sp. nov. and Ilumatobacter coccineum sp. nov., isolated from seashore sand.</title>
        <authorList>
            <person name="Matsumoto A."/>
            <person name="Kasai H."/>
            <person name="Matsuo Y."/>
            <person name="Shizuri Y."/>
            <person name="Ichikawa N."/>
            <person name="Fujita N."/>
            <person name="Omura S."/>
            <person name="Takahashi Y."/>
        </authorList>
    </citation>
    <scope>NUCLEOTIDE SEQUENCE [LARGE SCALE GENOMIC DNA]</scope>
    <source>
        <strain evidence="2">NBRC 103263 / KCTC 29153 / YM16-304</strain>
    </source>
</reference>
<protein>
    <recommendedName>
        <fullName evidence="3">Phage tail protein</fullName>
    </recommendedName>
</protein>
<evidence type="ECO:0000313" key="1">
    <source>
        <dbReference type="EMBL" id="BAN02619.1"/>
    </source>
</evidence>
<dbReference type="AlphaFoldDB" id="A0A6C7EBP6"/>
<gene>
    <name evidence="1" type="ORF">YM304_23050</name>
</gene>
<keyword evidence="2" id="KW-1185">Reference proteome</keyword>
<evidence type="ECO:0000313" key="2">
    <source>
        <dbReference type="Proteomes" id="UP000011863"/>
    </source>
</evidence>
<dbReference type="PANTHER" id="PTHR38009">
    <property type="entry name" value="CONSERVED HYPOTHETICAL PHAGE TAIL PROTEIN"/>
    <property type="match status" value="1"/>
</dbReference>
<sequence>MSGLDTFNAAQGSYFSFELEGVSLGYFTGCSGLASELSVITHKTMSTGGNTVEVKYPDRQTFTEVVLKRGFTADTAVNDWFDKTVDAGEDVDRKTGSIVVLNRKLDEVARFNLEGCFPSKLSVSDLNAKSGEAMIEELTIRHENLVWA</sequence>
<proteinExistence type="predicted"/>
<name>A0A6C7EBP6_ILUCY</name>
<dbReference type="KEGG" id="aym:YM304_23050"/>
<dbReference type="Pfam" id="PF06841">
    <property type="entry name" value="Phage_T4_gp19"/>
    <property type="match status" value="1"/>
</dbReference>
<dbReference type="Proteomes" id="UP000011863">
    <property type="component" value="Chromosome"/>
</dbReference>